<dbReference type="Pfam" id="PF19030">
    <property type="entry name" value="TSP1_ADAMTS"/>
    <property type="match status" value="5"/>
</dbReference>
<dbReference type="InterPro" id="IPR000884">
    <property type="entry name" value="TSP1_rpt"/>
</dbReference>
<dbReference type="InterPro" id="IPR010909">
    <property type="entry name" value="PLAC"/>
</dbReference>
<protein>
    <submittedName>
        <fullName evidence="8">ADAMTSL2 isoform 4</fullName>
    </submittedName>
</protein>
<feature type="chain" id="PRO_5014380501" evidence="6">
    <location>
        <begin position="20"/>
        <end position="836"/>
    </location>
</feature>
<dbReference type="GO" id="GO:0005576">
    <property type="term" value="C:extracellular region"/>
    <property type="evidence" value="ECO:0007669"/>
    <property type="project" value="UniProtKB-SubCell"/>
</dbReference>
<keyword evidence="4" id="KW-0677">Repeat</keyword>
<comment type="subcellular location">
    <subcellularLocation>
        <location evidence="1">Secreted</location>
    </subcellularLocation>
</comment>
<evidence type="ECO:0000256" key="2">
    <source>
        <dbReference type="ARBA" id="ARBA00022525"/>
    </source>
</evidence>
<dbReference type="PROSITE" id="PS50092">
    <property type="entry name" value="TSP1"/>
    <property type="match status" value="4"/>
</dbReference>
<evidence type="ECO:0000256" key="3">
    <source>
        <dbReference type="ARBA" id="ARBA00022729"/>
    </source>
</evidence>
<dbReference type="GO" id="GO:0031012">
    <property type="term" value="C:extracellular matrix"/>
    <property type="evidence" value="ECO:0007669"/>
    <property type="project" value="TreeGrafter"/>
</dbReference>
<evidence type="ECO:0000256" key="6">
    <source>
        <dbReference type="SAM" id="SignalP"/>
    </source>
</evidence>
<evidence type="ECO:0000313" key="8">
    <source>
        <dbReference type="EMBL" id="PNJ45210.1"/>
    </source>
</evidence>
<dbReference type="AlphaFoldDB" id="A0A2J8UIY4"/>
<keyword evidence="2" id="KW-0964">Secreted</keyword>
<dbReference type="PANTHER" id="PTHR13723:SF147">
    <property type="entry name" value="ADAMTS-LIKE PROTEIN 2"/>
    <property type="match status" value="1"/>
</dbReference>
<dbReference type="InterPro" id="IPR036383">
    <property type="entry name" value="TSP1_rpt_sf"/>
</dbReference>
<dbReference type="Gene3D" id="2.60.120.830">
    <property type="match status" value="1"/>
</dbReference>
<dbReference type="InterPro" id="IPR010294">
    <property type="entry name" value="ADAMTS_spacer1"/>
</dbReference>
<dbReference type="PROSITE" id="PS50900">
    <property type="entry name" value="PLAC"/>
    <property type="match status" value="1"/>
</dbReference>
<name>A0A2J8UIY4_PONAB</name>
<reference evidence="8" key="1">
    <citation type="submission" date="2017-12" db="EMBL/GenBank/DDBJ databases">
        <title>High-resolution comparative analysis of great ape genomes.</title>
        <authorList>
            <person name="Pollen A."/>
            <person name="Hastie A."/>
            <person name="Hormozdiari F."/>
            <person name="Dougherty M."/>
            <person name="Liu R."/>
            <person name="Chaisson M."/>
            <person name="Hoppe E."/>
            <person name="Hill C."/>
            <person name="Pang A."/>
            <person name="Hillier L."/>
            <person name="Baker C."/>
            <person name="Armstrong J."/>
            <person name="Shendure J."/>
            <person name="Paten B."/>
            <person name="Wilson R."/>
            <person name="Chao H."/>
            <person name="Schneider V."/>
            <person name="Ventura M."/>
            <person name="Kronenberg Z."/>
            <person name="Murali S."/>
            <person name="Gordon D."/>
            <person name="Cantsilieris S."/>
            <person name="Munson K."/>
            <person name="Nelson B."/>
            <person name="Raja A."/>
            <person name="Underwood J."/>
            <person name="Diekhans M."/>
            <person name="Fiddes I."/>
            <person name="Haussler D."/>
            <person name="Eichler E."/>
        </authorList>
    </citation>
    <scope>NUCLEOTIDE SEQUENCE [LARGE SCALE GENOMIC DNA]</scope>
    <source>
        <strain evidence="8">Susie</strain>
    </source>
</reference>
<accession>A0A2J8UIY4</accession>
<dbReference type="FunFam" id="2.20.100.10:FF:000042">
    <property type="entry name" value="ADAMTS like 2"/>
    <property type="match status" value="1"/>
</dbReference>
<dbReference type="Gene3D" id="2.20.100.10">
    <property type="entry name" value="Thrombospondin type-1 (TSP1) repeat"/>
    <property type="match status" value="4"/>
</dbReference>
<dbReference type="Pfam" id="PF08686">
    <property type="entry name" value="PLAC"/>
    <property type="match status" value="1"/>
</dbReference>
<keyword evidence="3 6" id="KW-0732">Signal</keyword>
<evidence type="ECO:0000259" key="7">
    <source>
        <dbReference type="PROSITE" id="PS50900"/>
    </source>
</evidence>
<sequence>MAMFLLGLVPAGSGSCGWGHSVNRVHDDYVHISSKPCDLHCTTVDGQRQLMVPARDGTSCKLTDLRGPIGCDGVLFSTHTLDKCGVCQGDGSSCTHVTGNYRKGNAHLGYSLVTHIPAGARDIQIVERKKSADVLALADEAGYYFFNGNYKVDSPKNFNIAGTVVKYRRPMDVYETGIEYIVAQGPTNQGLNVMVWNQNGKSPSITFEYTLLQPPHESRPQPVYYGFSEPASESAESQGLDGAGLMGFVPHNGSLYGQASSERLGLDNRLFGHPGLDMELGPSQGQETNEVCEQAGGGACEGPPRGKGFRDRNVTGTPLAGDKDDEEVDTHFASQEFFSANAISDQLLGTGSDLKDFTLNETVNSIFAQGAPRSSLAESFFVDYEENEGAGPYLLNGSYLELSSDRVANSSSEAPFPNVSTSLPTSAGNRTHKARTRPKARKQGVSPADMYRWKLSSHEPCSATCTTGVMSTYAMCVRYDGVEVDDSYCDALTRPEPVHEFCAGRECQPRWETSSWSECSRTCGEGYQFRVVRCWKMLSPGFDSSVYSDLCEAAEAVRPEERKTCRNPACGPQWEMSEWSECTAKCGERSVVTRDIRCSEDEKLCDPNTRPVGEKNCTGPPCDRQWTVSDWGPCSGSCGQGRTIRHVYCKTSDGRVVPESQCQMETKPLAIHPCGDKNCPAHWLAQDWERCNTTCGRGVKKRLVLCMELANGKPQTRSGPECGLAKKPAEESTCFERPCFKWYTSPWSECTKTCGVGVRMRDVKCYQGTDIVRGCDPLVKPVGRQACDLQPCPTEPPDDSCQDQPGTNCALAIKVNLCGHWYYSKACCRSCRPPHS</sequence>
<gene>
    <name evidence="8" type="ORF">CR201_G0027428</name>
</gene>
<feature type="signal peptide" evidence="6">
    <location>
        <begin position="1"/>
        <end position="19"/>
    </location>
</feature>
<feature type="region of interest" description="Disordered" evidence="5">
    <location>
        <begin position="410"/>
        <end position="441"/>
    </location>
</feature>
<dbReference type="FunFam" id="2.60.120.830:FF:000001">
    <property type="entry name" value="A disintegrin and metalloproteinase with thrombospondin motifs 1"/>
    <property type="match status" value="1"/>
</dbReference>
<proteinExistence type="predicted"/>
<feature type="domain" description="PLAC" evidence="7">
    <location>
        <begin position="797"/>
        <end position="835"/>
    </location>
</feature>
<feature type="compositionally biased region" description="Basic residues" evidence="5">
    <location>
        <begin position="430"/>
        <end position="441"/>
    </location>
</feature>
<dbReference type="EMBL" id="NDHI03003456">
    <property type="protein sequence ID" value="PNJ45210.1"/>
    <property type="molecule type" value="Genomic_DNA"/>
</dbReference>
<dbReference type="SMART" id="SM00209">
    <property type="entry name" value="TSP1"/>
    <property type="match status" value="6"/>
</dbReference>
<evidence type="ECO:0000256" key="4">
    <source>
        <dbReference type="ARBA" id="ARBA00022737"/>
    </source>
</evidence>
<comment type="caution">
    <text evidence="8">The sequence shown here is derived from an EMBL/GenBank/DDBJ whole genome shotgun (WGS) entry which is preliminary data.</text>
</comment>
<dbReference type="PANTHER" id="PTHR13723">
    <property type="entry name" value="ADAMTS A DISINTEGRIN AND METALLOPROTEASE WITH THROMBOSPONDIN MOTIFS PROTEASE"/>
    <property type="match status" value="1"/>
</dbReference>
<evidence type="ECO:0000256" key="1">
    <source>
        <dbReference type="ARBA" id="ARBA00004613"/>
    </source>
</evidence>
<feature type="compositionally biased region" description="Polar residues" evidence="5">
    <location>
        <begin position="410"/>
        <end position="429"/>
    </location>
</feature>
<evidence type="ECO:0000256" key="5">
    <source>
        <dbReference type="SAM" id="MobiDB-lite"/>
    </source>
</evidence>
<dbReference type="InterPro" id="IPR050439">
    <property type="entry name" value="ADAMTS_ADAMTS-like"/>
</dbReference>
<dbReference type="SUPFAM" id="SSF82895">
    <property type="entry name" value="TSP-1 type 1 repeat"/>
    <property type="match status" value="6"/>
</dbReference>
<dbReference type="Pfam" id="PF05986">
    <property type="entry name" value="ADAMTS_spacer1"/>
    <property type="match status" value="1"/>
</dbReference>
<organism evidence="8">
    <name type="scientific">Pongo abelii</name>
    <name type="common">Sumatran orangutan</name>
    <name type="synonym">Pongo pygmaeus abelii</name>
    <dbReference type="NCBI Taxonomy" id="9601"/>
    <lineage>
        <taxon>Eukaryota</taxon>
        <taxon>Metazoa</taxon>
        <taxon>Chordata</taxon>
        <taxon>Craniata</taxon>
        <taxon>Vertebrata</taxon>
        <taxon>Euteleostomi</taxon>
        <taxon>Mammalia</taxon>
        <taxon>Eutheria</taxon>
        <taxon>Euarchontoglires</taxon>
        <taxon>Primates</taxon>
        <taxon>Haplorrhini</taxon>
        <taxon>Catarrhini</taxon>
        <taxon>Hominidae</taxon>
        <taxon>Pongo</taxon>
    </lineage>
</organism>